<dbReference type="CDD" id="cd00616">
    <property type="entry name" value="AHBA_syn"/>
    <property type="match status" value="1"/>
</dbReference>
<dbReference type="FunCoup" id="A0A0Q2USV1">
    <property type="interactions" value="651"/>
</dbReference>
<organism evidence="13 14">
    <name type="scientific">Vibrio furnissii</name>
    <dbReference type="NCBI Taxonomy" id="29494"/>
    <lineage>
        <taxon>Bacteria</taxon>
        <taxon>Pseudomonadati</taxon>
        <taxon>Pseudomonadota</taxon>
        <taxon>Gammaproteobacteria</taxon>
        <taxon>Vibrionales</taxon>
        <taxon>Vibrionaceae</taxon>
        <taxon>Vibrio</taxon>
    </lineage>
</organism>
<dbReference type="PANTHER" id="PTHR30244:SF34">
    <property type="entry name" value="DTDP-4-AMINO-4,6-DIDEOXYGALACTOSE TRANSAMINASE"/>
    <property type="match status" value="1"/>
</dbReference>
<comment type="catalytic activity">
    <reaction evidence="7">
        <text>GDP-alpha-D-perosamine + 2-oxoglutarate = GDP-4-dehydro-alpha-D-rhamnose + L-glutamate</text>
        <dbReference type="Rhea" id="RHEA:36779"/>
        <dbReference type="ChEBI" id="CHEBI:16810"/>
        <dbReference type="ChEBI" id="CHEBI:29985"/>
        <dbReference type="ChEBI" id="CHEBI:57964"/>
        <dbReference type="ChEBI" id="CHEBI:73996"/>
        <dbReference type="EC" id="2.6.1.102"/>
    </reaction>
</comment>
<proteinExistence type="inferred from homology"/>
<name>A0A0Q2USV1_VIBFU</name>
<feature type="domain" description="CBS" evidence="12">
    <location>
        <begin position="1"/>
        <end position="60"/>
    </location>
</feature>
<dbReference type="SUPFAM" id="SSF54631">
    <property type="entry name" value="CBS-domain pair"/>
    <property type="match status" value="1"/>
</dbReference>
<dbReference type="RefSeq" id="WP_055467212.1">
    <property type="nucleotide sequence ID" value="NZ_LKHS01000033.1"/>
</dbReference>
<keyword evidence="14" id="KW-1185">Reference proteome</keyword>
<dbReference type="AlphaFoldDB" id="A0A0Q2USV1"/>
<dbReference type="EMBL" id="LKHS01000033">
    <property type="protein sequence ID" value="KQH83648.1"/>
    <property type="molecule type" value="Genomic_DNA"/>
</dbReference>
<evidence type="ECO:0000256" key="7">
    <source>
        <dbReference type="ARBA" id="ARBA00051587"/>
    </source>
</evidence>
<accession>A0A0Q2USV1</accession>
<evidence type="ECO:0000256" key="1">
    <source>
        <dbReference type="ARBA" id="ARBA00001933"/>
    </source>
</evidence>
<dbReference type="InterPro" id="IPR000644">
    <property type="entry name" value="CBS_dom"/>
</dbReference>
<dbReference type="SUPFAM" id="SSF53383">
    <property type="entry name" value="PLP-dependent transferases"/>
    <property type="match status" value="1"/>
</dbReference>
<evidence type="ECO:0000256" key="4">
    <source>
        <dbReference type="ARBA" id="ARBA00022679"/>
    </source>
</evidence>
<dbReference type="GO" id="GO:0102933">
    <property type="term" value="F:GDP-4-dehydro-6-deoxy-D-mannose-4-aminotransferase activity"/>
    <property type="evidence" value="ECO:0007669"/>
    <property type="project" value="UniProtKB-EC"/>
</dbReference>
<dbReference type="Proteomes" id="UP000051221">
    <property type="component" value="Unassembled WGS sequence"/>
</dbReference>
<keyword evidence="3" id="KW-0032">Aminotransferase</keyword>
<comment type="pathway">
    <text evidence="2">Bacterial outer membrane biogenesis; LPS O-antigen biosynthesis.</text>
</comment>
<dbReference type="InterPro" id="IPR000653">
    <property type="entry name" value="DegT/StrS_aminotransferase"/>
</dbReference>
<sequence>MIKLEDLCISYDAILRDALIKMDSNAKGLLFVVIDRKLLGVVTDGDVRRAIISGKTINDSIEDVYNSDCFFLPQDAKVEDIQANINERVKIIPLVDSEGNIVDFSSLERLHRIPVLEPLLGGNELEYVTECIKTNWISSQGKYVKLFEEEVAKYTNSKYVLAVSNGTVALHLALVSLGIGPGDEVLVPDITFGATLNAILLTGAKPVLLDVDQDTWNISVQLIENNITDRTRAIMPVHIYGVPCDMPSIMNLANKYNLFVIEDCAEALGSNIDGTHVGTFGDSGTFSFFGNKVITCGEGGAIIFRDEKVYEKAKVLRDHGMRAGKRYWHDEVGFNYRLTNLQAAVGCAQFEQLESFREQRKRIFHWYDKYLLSSDFFKAQKIHAGYESSLWLYTVQLKDSSLIERDDLIDKLAVLGIDTRPVFFPMSKMPAFLECKTSLFGYSDIISKRGISLPTSVYLNEEDIEYISKEIISIIENNIALKEPVLDSNEK</sequence>
<dbReference type="GO" id="GO:0000271">
    <property type="term" value="P:polysaccharide biosynthetic process"/>
    <property type="evidence" value="ECO:0007669"/>
    <property type="project" value="TreeGrafter"/>
</dbReference>
<keyword evidence="10" id="KW-0129">CBS domain</keyword>
<comment type="similarity">
    <text evidence="6 11">Belongs to the DegT/DnrJ/EryC1 family.</text>
</comment>
<dbReference type="InParanoid" id="A0A0Q2USV1"/>
<reference evidence="13 14" key="1">
    <citation type="submission" date="2015-08" db="EMBL/GenBank/DDBJ databases">
        <title>Antibacterial properties of a collection of Vibrionaceae strains.</title>
        <authorList>
            <person name="Giubergia S."/>
        </authorList>
    </citation>
    <scope>NUCLEOTIDE SEQUENCE [LARGE SCALE GENOMIC DNA]</scope>
    <source>
        <strain evidence="13 14">S0821</strain>
    </source>
</reference>
<dbReference type="InterPro" id="IPR046342">
    <property type="entry name" value="CBS_dom_sf"/>
</dbReference>
<evidence type="ECO:0000259" key="12">
    <source>
        <dbReference type="PROSITE" id="PS51371"/>
    </source>
</evidence>
<dbReference type="InterPro" id="IPR015422">
    <property type="entry name" value="PyrdxlP-dep_Trfase_small"/>
</dbReference>
<comment type="cofactor">
    <cofactor evidence="1">
        <name>pyridoxal 5'-phosphate</name>
        <dbReference type="ChEBI" id="CHEBI:597326"/>
    </cofactor>
</comment>
<dbReference type="Pfam" id="PF01041">
    <property type="entry name" value="DegT_DnrJ_EryC1"/>
    <property type="match status" value="1"/>
</dbReference>
<evidence type="ECO:0000256" key="8">
    <source>
        <dbReference type="ARBA" id="ARBA00066317"/>
    </source>
</evidence>
<gene>
    <name evidence="13" type="ORF">AMR76_21810</name>
</gene>
<dbReference type="GO" id="GO:0030170">
    <property type="term" value="F:pyridoxal phosphate binding"/>
    <property type="evidence" value="ECO:0007669"/>
    <property type="project" value="TreeGrafter"/>
</dbReference>
<dbReference type="Pfam" id="PF00571">
    <property type="entry name" value="CBS"/>
    <property type="match status" value="1"/>
</dbReference>
<dbReference type="InterPro" id="IPR015421">
    <property type="entry name" value="PyrdxlP-dep_Trfase_major"/>
</dbReference>
<evidence type="ECO:0000313" key="13">
    <source>
        <dbReference type="EMBL" id="KQH83648.1"/>
    </source>
</evidence>
<evidence type="ECO:0000313" key="14">
    <source>
        <dbReference type="Proteomes" id="UP000051221"/>
    </source>
</evidence>
<dbReference type="Gene3D" id="3.10.580.10">
    <property type="entry name" value="CBS-domain"/>
    <property type="match status" value="1"/>
</dbReference>
<dbReference type="FunFam" id="3.40.640.10:FF:000090">
    <property type="entry name" value="Pyridoxal phosphate-dependent aminotransferase"/>
    <property type="match status" value="1"/>
</dbReference>
<evidence type="ECO:0000256" key="11">
    <source>
        <dbReference type="RuleBase" id="RU004508"/>
    </source>
</evidence>
<evidence type="ECO:0000256" key="9">
    <source>
        <dbReference type="ARBA" id="ARBA00074221"/>
    </source>
</evidence>
<dbReference type="Gene3D" id="3.90.1150.10">
    <property type="entry name" value="Aspartate Aminotransferase, domain 1"/>
    <property type="match status" value="1"/>
</dbReference>
<keyword evidence="5 11" id="KW-0663">Pyridoxal phosphate</keyword>
<protein>
    <recommendedName>
        <fullName evidence="9">GDP-perosamine synthase</fullName>
        <ecNumber evidence="8">2.6.1.102</ecNumber>
    </recommendedName>
</protein>
<dbReference type="Gene3D" id="3.40.640.10">
    <property type="entry name" value="Type I PLP-dependent aspartate aminotransferase-like (Major domain)"/>
    <property type="match status" value="1"/>
</dbReference>
<dbReference type="PANTHER" id="PTHR30244">
    <property type="entry name" value="TRANSAMINASE"/>
    <property type="match status" value="1"/>
</dbReference>
<keyword evidence="4" id="KW-0808">Transferase</keyword>
<dbReference type="EC" id="2.6.1.102" evidence="8"/>
<evidence type="ECO:0000256" key="6">
    <source>
        <dbReference type="ARBA" id="ARBA00037999"/>
    </source>
</evidence>
<dbReference type="PROSITE" id="PS51371">
    <property type="entry name" value="CBS"/>
    <property type="match status" value="1"/>
</dbReference>
<evidence type="ECO:0000256" key="3">
    <source>
        <dbReference type="ARBA" id="ARBA00022576"/>
    </source>
</evidence>
<comment type="caution">
    <text evidence="13">The sequence shown here is derived from an EMBL/GenBank/DDBJ whole genome shotgun (WGS) entry which is preliminary data.</text>
</comment>
<dbReference type="InterPro" id="IPR015424">
    <property type="entry name" value="PyrdxlP-dep_Trfase"/>
</dbReference>
<evidence type="ECO:0000256" key="5">
    <source>
        <dbReference type="ARBA" id="ARBA00022898"/>
    </source>
</evidence>
<evidence type="ECO:0000256" key="10">
    <source>
        <dbReference type="PROSITE-ProRule" id="PRU00703"/>
    </source>
</evidence>
<evidence type="ECO:0000256" key="2">
    <source>
        <dbReference type="ARBA" id="ARBA00005125"/>
    </source>
</evidence>